<evidence type="ECO:0000313" key="2">
    <source>
        <dbReference type="Proteomes" id="UP001465976"/>
    </source>
</evidence>
<name>A0ABR3FG34_9AGAR</name>
<evidence type="ECO:0000313" key="1">
    <source>
        <dbReference type="EMBL" id="KAL0574231.1"/>
    </source>
</evidence>
<organism evidence="1 2">
    <name type="scientific">Marasmius crinis-equi</name>
    <dbReference type="NCBI Taxonomy" id="585013"/>
    <lineage>
        <taxon>Eukaryota</taxon>
        <taxon>Fungi</taxon>
        <taxon>Dikarya</taxon>
        <taxon>Basidiomycota</taxon>
        <taxon>Agaricomycotina</taxon>
        <taxon>Agaricomycetes</taxon>
        <taxon>Agaricomycetidae</taxon>
        <taxon>Agaricales</taxon>
        <taxon>Marasmiineae</taxon>
        <taxon>Marasmiaceae</taxon>
        <taxon>Marasmius</taxon>
    </lineage>
</organism>
<accession>A0ABR3FG34</accession>
<proteinExistence type="predicted"/>
<protein>
    <submittedName>
        <fullName evidence="1">Uncharacterized protein</fullName>
    </submittedName>
</protein>
<sequence length="92" mass="10659">MAVDLHRALLAFTGSENPVAYYARFWDRTNTIRQAIYVSNKCVNHCIIRLLQSLMKTLWQLDSGLPRGKIAEQRLRFADILEYGSIVIFNQD</sequence>
<dbReference type="EMBL" id="JBAHYK010000417">
    <property type="protein sequence ID" value="KAL0574231.1"/>
    <property type="molecule type" value="Genomic_DNA"/>
</dbReference>
<comment type="caution">
    <text evidence="1">The sequence shown here is derived from an EMBL/GenBank/DDBJ whole genome shotgun (WGS) entry which is preliminary data.</text>
</comment>
<reference evidence="1 2" key="1">
    <citation type="submission" date="2024-02" db="EMBL/GenBank/DDBJ databases">
        <title>A draft genome for the cacao thread blight pathogen Marasmius crinis-equi.</title>
        <authorList>
            <person name="Cohen S.P."/>
            <person name="Baruah I.K."/>
            <person name="Amoako-Attah I."/>
            <person name="Bukari Y."/>
            <person name="Meinhardt L.W."/>
            <person name="Bailey B.A."/>
        </authorList>
    </citation>
    <scope>NUCLEOTIDE SEQUENCE [LARGE SCALE GENOMIC DNA]</scope>
    <source>
        <strain evidence="1 2">GH-76</strain>
    </source>
</reference>
<keyword evidence="2" id="KW-1185">Reference proteome</keyword>
<gene>
    <name evidence="1" type="ORF">V5O48_007728</name>
</gene>
<dbReference type="Proteomes" id="UP001465976">
    <property type="component" value="Unassembled WGS sequence"/>
</dbReference>